<dbReference type="EMBL" id="JAATJE010000001">
    <property type="protein sequence ID" value="NJC33568.1"/>
    <property type="molecule type" value="Genomic_DNA"/>
</dbReference>
<protein>
    <submittedName>
        <fullName evidence="1">Uncharacterized protein</fullName>
    </submittedName>
</protein>
<gene>
    <name evidence="1" type="ORF">GGR88_001042</name>
</gene>
<name>A0ABX0XJQ1_9SPHN</name>
<evidence type="ECO:0000313" key="2">
    <source>
        <dbReference type="Proteomes" id="UP000734218"/>
    </source>
</evidence>
<keyword evidence="2" id="KW-1185">Reference proteome</keyword>
<sequence>MRPLIILIVIVALLAAGLYALAGIDTEVPQTRVEKAVPNDRLAR</sequence>
<comment type="caution">
    <text evidence="1">The sequence shown here is derived from an EMBL/GenBank/DDBJ whole genome shotgun (WGS) entry which is preliminary data.</text>
</comment>
<reference evidence="1 2" key="1">
    <citation type="submission" date="2020-03" db="EMBL/GenBank/DDBJ databases">
        <title>Genomic Encyclopedia of Type Strains, Phase IV (KMG-IV): sequencing the most valuable type-strain genomes for metagenomic binning, comparative biology and taxonomic classification.</title>
        <authorList>
            <person name="Goeker M."/>
        </authorList>
    </citation>
    <scope>NUCLEOTIDE SEQUENCE [LARGE SCALE GENOMIC DNA]</scope>
    <source>
        <strain evidence="1 2">DSM 27651</strain>
    </source>
</reference>
<accession>A0ABX0XJQ1</accession>
<proteinExistence type="predicted"/>
<dbReference type="Proteomes" id="UP000734218">
    <property type="component" value="Unassembled WGS sequence"/>
</dbReference>
<evidence type="ECO:0000313" key="1">
    <source>
        <dbReference type="EMBL" id="NJC33568.1"/>
    </source>
</evidence>
<organism evidence="1 2">
    <name type="scientific">Sphingomonas jejuensis</name>
    <dbReference type="NCBI Taxonomy" id="904715"/>
    <lineage>
        <taxon>Bacteria</taxon>
        <taxon>Pseudomonadati</taxon>
        <taxon>Pseudomonadota</taxon>
        <taxon>Alphaproteobacteria</taxon>
        <taxon>Sphingomonadales</taxon>
        <taxon>Sphingomonadaceae</taxon>
        <taxon>Sphingomonas</taxon>
    </lineage>
</organism>
<dbReference type="RefSeq" id="WP_280742244.1">
    <property type="nucleotide sequence ID" value="NZ_JAATJE010000001.1"/>
</dbReference>